<dbReference type="InterPro" id="IPR056240">
    <property type="entry name" value="POF1B_HlH"/>
</dbReference>
<reference evidence="4" key="1">
    <citation type="journal article" date="2016" name="Nature">
        <title>Genome evolution in the allotetraploid frog Xenopus laevis.</title>
        <authorList>
            <person name="Session A.M."/>
            <person name="Uno Y."/>
            <person name="Kwon T."/>
            <person name="Chapman J.A."/>
            <person name="Toyoda A."/>
            <person name="Takahashi S."/>
            <person name="Fukui A."/>
            <person name="Hikosaka A."/>
            <person name="Suzuki A."/>
            <person name="Kondo M."/>
            <person name="van Heeringen S.J."/>
            <person name="Quigley I."/>
            <person name="Heinz S."/>
            <person name="Ogino H."/>
            <person name="Ochi H."/>
            <person name="Hellsten U."/>
            <person name="Lyons J.B."/>
            <person name="Simakov O."/>
            <person name="Putnam N."/>
            <person name="Stites J."/>
            <person name="Kuroki Y."/>
            <person name="Tanaka T."/>
            <person name="Michiue T."/>
            <person name="Watanabe M."/>
            <person name="Bogdanovic O."/>
            <person name="Lister R."/>
            <person name="Georgiou G."/>
            <person name="Paranjpe S.S."/>
            <person name="van Kruijsbergen I."/>
            <person name="Shu S."/>
            <person name="Carlson J."/>
            <person name="Kinoshita T."/>
            <person name="Ohta Y."/>
            <person name="Mawaribuchi S."/>
            <person name="Jenkins J."/>
            <person name="Grimwood J."/>
            <person name="Schmutz J."/>
            <person name="Mitros T."/>
            <person name="Mozaffari S.V."/>
            <person name="Suzuki Y."/>
            <person name="Haramoto Y."/>
            <person name="Yamamoto T.S."/>
            <person name="Takagi C."/>
            <person name="Heald R."/>
            <person name="Miller K."/>
            <person name="Haudenschild C."/>
            <person name="Kitzman J."/>
            <person name="Nakayama T."/>
            <person name="Izutsu Y."/>
            <person name="Robert J."/>
            <person name="Fortriede J."/>
            <person name="Burns K."/>
            <person name="Lotay V."/>
            <person name="Karimi K."/>
            <person name="Yasuoka Y."/>
            <person name="Dichmann D.S."/>
            <person name="Flajnik M.F."/>
            <person name="Houston D.W."/>
            <person name="Shendure J."/>
            <person name="DuPasquier L."/>
            <person name="Vize P.D."/>
            <person name="Zorn A.M."/>
            <person name="Ito M."/>
            <person name="Marcotte E.M."/>
            <person name="Wallingford J.B."/>
            <person name="Ito Y."/>
            <person name="Asashima M."/>
            <person name="Ueno N."/>
            <person name="Matsuda Y."/>
            <person name="Veenstra G.J."/>
            <person name="Fujiyama A."/>
            <person name="Harland R.M."/>
            <person name="Taira M."/>
            <person name="Rokhsar D.S."/>
        </authorList>
    </citation>
    <scope>NUCLEOTIDE SEQUENCE [LARGE SCALE GENOMIC DNA]</scope>
    <source>
        <strain evidence="4">J</strain>
    </source>
</reference>
<dbReference type="GO" id="GO:0005912">
    <property type="term" value="C:adherens junction"/>
    <property type="evidence" value="ECO:0007669"/>
    <property type="project" value="TreeGrafter"/>
</dbReference>
<dbReference type="PANTHER" id="PTHR22546">
    <property type="entry name" value="PREMATURE OVARIAN FAILURE, 1B"/>
    <property type="match status" value="1"/>
</dbReference>
<dbReference type="GO" id="GO:0007015">
    <property type="term" value="P:actin filament organization"/>
    <property type="evidence" value="ECO:0007669"/>
    <property type="project" value="TreeGrafter"/>
</dbReference>
<accession>A0A974H5X3</accession>
<dbReference type="Proteomes" id="UP000694892">
    <property type="component" value="Chromosome 8S"/>
</dbReference>
<proteinExistence type="predicted"/>
<evidence type="ECO:0000256" key="1">
    <source>
        <dbReference type="SAM" id="Coils"/>
    </source>
</evidence>
<name>A0A974H5X3_XENLA</name>
<gene>
    <name evidence="3" type="ORF">XELAEV_18042255mg</name>
</gene>
<evidence type="ECO:0000313" key="3">
    <source>
        <dbReference type="EMBL" id="OCT66002.1"/>
    </source>
</evidence>
<evidence type="ECO:0000259" key="2">
    <source>
        <dbReference type="Pfam" id="PF24617"/>
    </source>
</evidence>
<dbReference type="GO" id="GO:0005923">
    <property type="term" value="C:bicellular tight junction"/>
    <property type="evidence" value="ECO:0007669"/>
    <property type="project" value="TreeGrafter"/>
</dbReference>
<protein>
    <recommendedName>
        <fullName evidence="2">POF1B helix-loop-helix domain-containing protein</fullName>
    </recommendedName>
</protein>
<dbReference type="OMA" id="ITESDSX"/>
<dbReference type="PANTHER" id="PTHR22546:SF0">
    <property type="entry name" value="PROTEIN POF1B"/>
    <property type="match status" value="1"/>
</dbReference>
<feature type="coiled-coil region" evidence="1">
    <location>
        <begin position="376"/>
        <end position="480"/>
    </location>
</feature>
<evidence type="ECO:0000313" key="4">
    <source>
        <dbReference type="Proteomes" id="UP000694892"/>
    </source>
</evidence>
<keyword evidence="1" id="KW-0175">Coiled coil</keyword>
<dbReference type="EMBL" id="CM004481">
    <property type="protein sequence ID" value="OCT66002.1"/>
    <property type="molecule type" value="Genomic_DNA"/>
</dbReference>
<dbReference type="GO" id="GO:0070830">
    <property type="term" value="P:bicellular tight junction assembly"/>
    <property type="evidence" value="ECO:0007669"/>
    <property type="project" value="TreeGrafter"/>
</dbReference>
<dbReference type="AlphaFoldDB" id="A0A974H5X3"/>
<feature type="coiled-coil region" evidence="1">
    <location>
        <begin position="509"/>
        <end position="571"/>
    </location>
</feature>
<sequence length="628" mass="73651">MSTSSGYWVTENGNTSDRDNVFYERRRTYSPVTKMFQVMDNSAPLSPRANPPSPVYQTVISPPEPQFQRVQHMQEVPSSQQETVRTYIIQNTEQEVQSPNPTATIRRYVVQNPELEVQSPYTQQETVRRYIVQNPEQEIPMPYAQQGTIRRYIVQNPEQEVQGPYQRETVRQYIVRNSEQETPVQQESVRRYIVQNPEQQTYLKGVNYIPSNNVIYEKTFRRVEKANSEVDKLSQNTRTMSVSSGTDQVHEQNIQTRTSVQSFEQEIAPAQEIQQKVSVNLNEQVSVNVDVGPEQLDARYFGELLAELSRKNSDLYNCLMQHVEKIGARKPSESDDQDIESLIPKGVSELTKQQIRYLLQMRQTSDKSMRLVLNTFNSLREELIHLQDDLNKLDTDKKSLERDLAFKDSQIKEYEAILASLREKNRQQQQELKDRTMMISRLEEKMLTLRNTENDKEYCLKELEYAKNALQQENQNLRLQLSETCSSPMLQTKADEISKQYLEMIGNLREEKDKEIRILRSQITKFQQEVVTREGSSSDFQMRLLELTSSLEEKESLIKRQQEELFRLRQERESKSVTKSVITKKYRNHYPILGLLSDYNTTGPERESQTIVIERTGEMWKHEYFDTP</sequence>
<dbReference type="GO" id="GO:0051015">
    <property type="term" value="F:actin filament binding"/>
    <property type="evidence" value="ECO:0007669"/>
    <property type="project" value="TreeGrafter"/>
</dbReference>
<organism evidence="3 4">
    <name type="scientific">Xenopus laevis</name>
    <name type="common">African clawed frog</name>
    <dbReference type="NCBI Taxonomy" id="8355"/>
    <lineage>
        <taxon>Eukaryota</taxon>
        <taxon>Metazoa</taxon>
        <taxon>Chordata</taxon>
        <taxon>Craniata</taxon>
        <taxon>Vertebrata</taxon>
        <taxon>Euteleostomi</taxon>
        <taxon>Amphibia</taxon>
        <taxon>Batrachia</taxon>
        <taxon>Anura</taxon>
        <taxon>Pipoidea</taxon>
        <taxon>Pipidae</taxon>
        <taxon>Xenopodinae</taxon>
        <taxon>Xenopus</taxon>
        <taxon>Xenopus</taxon>
    </lineage>
</organism>
<dbReference type="Pfam" id="PF24617">
    <property type="entry name" value="POF1B_HlH"/>
    <property type="match status" value="1"/>
</dbReference>
<feature type="domain" description="POF1B helix-loop-helix" evidence="2">
    <location>
        <begin position="299"/>
        <end position="376"/>
    </location>
</feature>
<dbReference type="GO" id="GO:0003382">
    <property type="term" value="P:epithelial cell morphogenesis"/>
    <property type="evidence" value="ECO:0007669"/>
    <property type="project" value="TreeGrafter"/>
</dbReference>
<dbReference type="GO" id="GO:0005884">
    <property type="term" value="C:actin filament"/>
    <property type="evidence" value="ECO:0007669"/>
    <property type="project" value="TreeGrafter"/>
</dbReference>
<dbReference type="InterPro" id="IPR026186">
    <property type="entry name" value="POF1B"/>
</dbReference>